<evidence type="ECO:0000313" key="12">
    <source>
        <dbReference type="Proteomes" id="UP000196803"/>
    </source>
</evidence>
<dbReference type="PANTHER" id="PTHR30413:SF8">
    <property type="entry name" value="TRANSPORT PERMEASE PROTEIN"/>
    <property type="match status" value="1"/>
</dbReference>
<protein>
    <recommendedName>
        <fullName evidence="9">Transport permease protein</fullName>
    </recommendedName>
</protein>
<evidence type="ECO:0000256" key="5">
    <source>
        <dbReference type="ARBA" id="ARBA00022519"/>
    </source>
</evidence>
<dbReference type="PROSITE" id="PS51012">
    <property type="entry name" value="ABC_TM2"/>
    <property type="match status" value="1"/>
</dbReference>
<keyword evidence="12" id="KW-1185">Reference proteome</keyword>
<evidence type="ECO:0000256" key="6">
    <source>
        <dbReference type="ARBA" id="ARBA00022692"/>
    </source>
</evidence>
<feature type="transmembrane region" description="Helical" evidence="9">
    <location>
        <begin position="233"/>
        <end position="253"/>
    </location>
</feature>
<evidence type="ECO:0000256" key="3">
    <source>
        <dbReference type="ARBA" id="ARBA00022448"/>
    </source>
</evidence>
<name>A0ABY1S508_CALBS</name>
<evidence type="ECO:0000256" key="8">
    <source>
        <dbReference type="ARBA" id="ARBA00023136"/>
    </source>
</evidence>
<keyword evidence="8 9" id="KW-0472">Membrane</keyword>
<dbReference type="InterPro" id="IPR047817">
    <property type="entry name" value="ABC2_TM_bact-type"/>
</dbReference>
<feature type="transmembrane region" description="Helical" evidence="9">
    <location>
        <begin position="145"/>
        <end position="171"/>
    </location>
</feature>
<dbReference type="EMBL" id="FXXC01000001">
    <property type="protein sequence ID" value="SMR91016.1"/>
    <property type="molecule type" value="Genomic_DNA"/>
</dbReference>
<comment type="caution">
    <text evidence="11">The sequence shown here is derived from an EMBL/GenBank/DDBJ whole genome shotgun (WGS) entry which is preliminary data.</text>
</comment>
<feature type="transmembrane region" description="Helical" evidence="9">
    <location>
        <begin position="65"/>
        <end position="89"/>
    </location>
</feature>
<accession>A0ABY1S508</accession>
<feature type="domain" description="ABC transmembrane type-2" evidence="10">
    <location>
        <begin position="32"/>
        <end position="255"/>
    </location>
</feature>
<dbReference type="PANTHER" id="PTHR30413">
    <property type="entry name" value="INNER MEMBRANE TRANSPORT PERMEASE"/>
    <property type="match status" value="1"/>
</dbReference>
<dbReference type="GeneID" id="31771427"/>
<dbReference type="RefSeq" id="WP_012660724.1">
    <property type="nucleotide sequence ID" value="NZ_FUZJ01000001.1"/>
</dbReference>
<evidence type="ECO:0000256" key="9">
    <source>
        <dbReference type="RuleBase" id="RU361157"/>
    </source>
</evidence>
<evidence type="ECO:0000256" key="7">
    <source>
        <dbReference type="ARBA" id="ARBA00022989"/>
    </source>
</evidence>
<feature type="transmembrane region" description="Helical" evidence="9">
    <location>
        <begin position="31"/>
        <end position="53"/>
    </location>
</feature>
<reference evidence="11 12" key="1">
    <citation type="submission" date="2017-05" db="EMBL/GenBank/DDBJ databases">
        <authorList>
            <person name="Varghese N."/>
            <person name="Submissions S."/>
        </authorList>
    </citation>
    <scope>NUCLEOTIDE SEQUENCE [LARGE SCALE GENOMIC DNA]</scope>
    <source>
        <strain evidence="11 12">MACB1020</strain>
    </source>
</reference>
<dbReference type="InterPro" id="IPR013525">
    <property type="entry name" value="ABC2_TM"/>
</dbReference>
<keyword evidence="3 9" id="KW-0813">Transport</keyword>
<gene>
    <name evidence="11" type="ORF">SAMN05216240_0207</name>
</gene>
<evidence type="ECO:0000259" key="10">
    <source>
        <dbReference type="PROSITE" id="PS51012"/>
    </source>
</evidence>
<evidence type="ECO:0000256" key="4">
    <source>
        <dbReference type="ARBA" id="ARBA00022475"/>
    </source>
</evidence>
<feature type="transmembrane region" description="Helical" evidence="9">
    <location>
        <begin position="110"/>
        <end position="133"/>
    </location>
</feature>
<dbReference type="Proteomes" id="UP000196803">
    <property type="component" value="Unassembled WGS sequence"/>
</dbReference>
<comment type="subcellular location">
    <subcellularLocation>
        <location evidence="1">Cell inner membrane</location>
        <topology evidence="1">Multi-pass membrane protein</topology>
    </subcellularLocation>
    <subcellularLocation>
        <location evidence="9">Cell membrane</location>
        <topology evidence="9">Multi-pass membrane protein</topology>
    </subcellularLocation>
</comment>
<keyword evidence="4 9" id="KW-1003">Cell membrane</keyword>
<dbReference type="InterPro" id="IPR000412">
    <property type="entry name" value="ABC_2_transport"/>
</dbReference>
<keyword evidence="6 9" id="KW-0812">Transmembrane</keyword>
<proteinExistence type="inferred from homology"/>
<keyword evidence="5" id="KW-0997">Cell inner membrane</keyword>
<evidence type="ECO:0000256" key="1">
    <source>
        <dbReference type="ARBA" id="ARBA00004429"/>
    </source>
</evidence>
<dbReference type="Pfam" id="PF01061">
    <property type="entry name" value="ABC2_membrane"/>
    <property type="match status" value="1"/>
</dbReference>
<dbReference type="PIRSF" id="PIRSF006648">
    <property type="entry name" value="DrrB"/>
    <property type="match status" value="1"/>
</dbReference>
<feature type="transmembrane region" description="Helical" evidence="9">
    <location>
        <begin position="178"/>
        <end position="199"/>
    </location>
</feature>
<dbReference type="PRINTS" id="PR00164">
    <property type="entry name" value="ABC2TRNSPORT"/>
</dbReference>
<evidence type="ECO:0000313" key="11">
    <source>
        <dbReference type="EMBL" id="SMR91016.1"/>
    </source>
</evidence>
<keyword evidence="7 9" id="KW-1133">Transmembrane helix</keyword>
<comment type="similarity">
    <text evidence="2 9">Belongs to the ABC-2 integral membrane protein family.</text>
</comment>
<organism evidence="11 12">
    <name type="scientific">Caldicellulosiruptor bescii</name>
    <name type="common">Anaerocellum thermophilum</name>
    <dbReference type="NCBI Taxonomy" id="31899"/>
    <lineage>
        <taxon>Bacteria</taxon>
        <taxon>Bacillati</taxon>
        <taxon>Bacillota</taxon>
        <taxon>Bacillota incertae sedis</taxon>
        <taxon>Caldicellulosiruptorales</taxon>
        <taxon>Caldicellulosiruptoraceae</taxon>
        <taxon>Caldicellulosiruptor</taxon>
    </lineage>
</organism>
<evidence type="ECO:0000256" key="2">
    <source>
        <dbReference type="ARBA" id="ARBA00007783"/>
    </source>
</evidence>
<sequence>MNRFLANFLKYKDLLYELVLRDIKIKYRRSILGMFWSLLNPLLMMIVLTIVFSHLFRFDIKNYPIYLLTGQIMFAFFSESTSSAMRAIIDNASLIKKVYIPKYIFPVSKVLSSFFNLIFSLLAIVLVTIGMVVLGNNVNLTWTFLLFPIPLIFILIFSIGIGLILSCYAVFFRDLIHLYSVGLTAWMYLTPIFYPVSIIPQKYLILIKLNPMYYFIEYFRKVTFYGTLPTLKETLICILVDIIFLVIGLLVFYRKQNKFILYV</sequence>